<evidence type="ECO:0000313" key="1">
    <source>
        <dbReference type="EMBL" id="OWM63951.1"/>
    </source>
</evidence>
<proteinExistence type="predicted"/>
<protein>
    <submittedName>
        <fullName evidence="1">Uncharacterized protein</fullName>
    </submittedName>
</protein>
<gene>
    <name evidence="1" type="ORF">CDL15_Pgr010268</name>
</gene>
<comment type="caution">
    <text evidence="1">The sequence shown here is derived from an EMBL/GenBank/DDBJ whole genome shotgun (WGS) entry which is preliminary data.</text>
</comment>
<dbReference type="Proteomes" id="UP000197138">
    <property type="component" value="Unassembled WGS sequence"/>
</dbReference>
<evidence type="ECO:0000313" key="2">
    <source>
        <dbReference type="Proteomes" id="UP000197138"/>
    </source>
</evidence>
<name>A0A218VVB0_PUNGR</name>
<sequence>MHKGECLGALARMIGRLEQAAGVLEGVRRVAGRPGVQSSAQGKGGQARCWGRADVHACRGRPGSTGAGARAVTDERELACRRMCRADARGHHRVSGRRSW</sequence>
<accession>A0A218VVB0</accession>
<organism evidence="1 2">
    <name type="scientific">Punica granatum</name>
    <name type="common">Pomegranate</name>
    <dbReference type="NCBI Taxonomy" id="22663"/>
    <lineage>
        <taxon>Eukaryota</taxon>
        <taxon>Viridiplantae</taxon>
        <taxon>Streptophyta</taxon>
        <taxon>Embryophyta</taxon>
        <taxon>Tracheophyta</taxon>
        <taxon>Spermatophyta</taxon>
        <taxon>Magnoliopsida</taxon>
        <taxon>eudicotyledons</taxon>
        <taxon>Gunneridae</taxon>
        <taxon>Pentapetalae</taxon>
        <taxon>rosids</taxon>
        <taxon>malvids</taxon>
        <taxon>Myrtales</taxon>
        <taxon>Lythraceae</taxon>
        <taxon>Punica</taxon>
    </lineage>
</organism>
<reference evidence="2" key="1">
    <citation type="journal article" date="2017" name="Plant J.">
        <title>The pomegranate (Punica granatum L.) genome and the genomics of punicalagin biosynthesis.</title>
        <authorList>
            <person name="Qin G."/>
            <person name="Xu C."/>
            <person name="Ming R."/>
            <person name="Tang H."/>
            <person name="Guyot R."/>
            <person name="Kramer E.M."/>
            <person name="Hu Y."/>
            <person name="Yi X."/>
            <person name="Qi Y."/>
            <person name="Xu X."/>
            <person name="Gao Z."/>
            <person name="Pan H."/>
            <person name="Jian J."/>
            <person name="Tian Y."/>
            <person name="Yue Z."/>
            <person name="Xu Y."/>
        </authorList>
    </citation>
    <scope>NUCLEOTIDE SEQUENCE [LARGE SCALE GENOMIC DNA]</scope>
    <source>
        <strain evidence="2">cv. Dabenzi</strain>
    </source>
</reference>
<dbReference type="EMBL" id="MTKT01005838">
    <property type="protein sequence ID" value="OWM63951.1"/>
    <property type="molecule type" value="Genomic_DNA"/>
</dbReference>
<dbReference type="AlphaFoldDB" id="A0A218VVB0"/>